<dbReference type="AlphaFoldDB" id="A0A6J8ARL6"/>
<protein>
    <submittedName>
        <fullName evidence="2">Uncharacterized protein</fullName>
    </submittedName>
</protein>
<dbReference type="Proteomes" id="UP000507470">
    <property type="component" value="Unassembled WGS sequence"/>
</dbReference>
<sequence length="256" mass="27979">MHAWNRIISTFKCIGLYLRDLGANPLNCFNCELLQLKQFLQNQTFGDADAKCDGTNHMVVDFNFTDCTDMTTGVAQTTTQHLTSTIRNSQSIPRSSVVTTEPISDAVTTVKTTVTNTPVAPIIQTTIDAITTKEPTTDAIASTPYIVETTISTTEDTQLTSTITPVAPKADNSAVMAGTVTGASVVVSVIASFVILKMQPATVLKRRHDLKSVNNMGLKLLKKFKDIRVPPRTELGRVKSLVRTEDLSDDDCKRHF</sequence>
<evidence type="ECO:0000313" key="2">
    <source>
        <dbReference type="EMBL" id="CAC5370976.1"/>
    </source>
</evidence>
<keyword evidence="1" id="KW-0812">Transmembrane</keyword>
<keyword evidence="1" id="KW-0472">Membrane</keyword>
<keyword evidence="1" id="KW-1133">Transmembrane helix</keyword>
<name>A0A6J8ARL6_MYTCO</name>
<dbReference type="OrthoDB" id="6210246at2759"/>
<keyword evidence="3" id="KW-1185">Reference proteome</keyword>
<accession>A0A6J8ARL6</accession>
<organism evidence="2 3">
    <name type="scientific">Mytilus coruscus</name>
    <name type="common">Sea mussel</name>
    <dbReference type="NCBI Taxonomy" id="42192"/>
    <lineage>
        <taxon>Eukaryota</taxon>
        <taxon>Metazoa</taxon>
        <taxon>Spiralia</taxon>
        <taxon>Lophotrochozoa</taxon>
        <taxon>Mollusca</taxon>
        <taxon>Bivalvia</taxon>
        <taxon>Autobranchia</taxon>
        <taxon>Pteriomorphia</taxon>
        <taxon>Mytilida</taxon>
        <taxon>Mytiloidea</taxon>
        <taxon>Mytilidae</taxon>
        <taxon>Mytilinae</taxon>
        <taxon>Mytilus</taxon>
    </lineage>
</organism>
<proteinExistence type="predicted"/>
<dbReference type="EMBL" id="CACVKT020001743">
    <property type="protein sequence ID" value="CAC5370976.1"/>
    <property type="molecule type" value="Genomic_DNA"/>
</dbReference>
<evidence type="ECO:0000313" key="3">
    <source>
        <dbReference type="Proteomes" id="UP000507470"/>
    </source>
</evidence>
<evidence type="ECO:0000256" key="1">
    <source>
        <dbReference type="SAM" id="Phobius"/>
    </source>
</evidence>
<reference evidence="2 3" key="1">
    <citation type="submission" date="2020-06" db="EMBL/GenBank/DDBJ databases">
        <authorList>
            <person name="Li R."/>
            <person name="Bekaert M."/>
        </authorList>
    </citation>
    <scope>NUCLEOTIDE SEQUENCE [LARGE SCALE GENOMIC DNA]</scope>
    <source>
        <strain evidence="3">wild</strain>
    </source>
</reference>
<gene>
    <name evidence="2" type="ORF">MCOR_9599</name>
</gene>
<feature type="transmembrane region" description="Helical" evidence="1">
    <location>
        <begin position="174"/>
        <end position="196"/>
    </location>
</feature>